<sequence>MALAPNHNFFALLEDGIGDDSLEFIHRGASKAVYKEHQQEEKAESPTLLKPLAAPTPENPEGVFSGKTLQHSSQQYSIPLVLTYICTCEHPIGPRAAGHVGMLVLMLLKLRPMGGNLGPLCIALFECRACWAYSNITPPSVRLTNWDGCARGSTP</sequence>
<dbReference type="AlphaFoldDB" id="A0AAV5LAY8"/>
<evidence type="ECO:0000313" key="3">
    <source>
        <dbReference type="Proteomes" id="UP001054252"/>
    </source>
</evidence>
<protein>
    <submittedName>
        <fullName evidence="2">Uncharacterized protein</fullName>
    </submittedName>
</protein>
<evidence type="ECO:0000256" key="1">
    <source>
        <dbReference type="SAM" id="MobiDB-lite"/>
    </source>
</evidence>
<dbReference type="EMBL" id="BPVZ01000105">
    <property type="protein sequence ID" value="GKV34405.1"/>
    <property type="molecule type" value="Genomic_DNA"/>
</dbReference>
<feature type="region of interest" description="Disordered" evidence="1">
    <location>
        <begin position="43"/>
        <end position="66"/>
    </location>
</feature>
<dbReference type="Proteomes" id="UP001054252">
    <property type="component" value="Unassembled WGS sequence"/>
</dbReference>
<keyword evidence="3" id="KW-1185">Reference proteome</keyword>
<organism evidence="2 3">
    <name type="scientific">Rubroshorea leprosula</name>
    <dbReference type="NCBI Taxonomy" id="152421"/>
    <lineage>
        <taxon>Eukaryota</taxon>
        <taxon>Viridiplantae</taxon>
        <taxon>Streptophyta</taxon>
        <taxon>Embryophyta</taxon>
        <taxon>Tracheophyta</taxon>
        <taxon>Spermatophyta</taxon>
        <taxon>Magnoliopsida</taxon>
        <taxon>eudicotyledons</taxon>
        <taxon>Gunneridae</taxon>
        <taxon>Pentapetalae</taxon>
        <taxon>rosids</taxon>
        <taxon>malvids</taxon>
        <taxon>Malvales</taxon>
        <taxon>Dipterocarpaceae</taxon>
        <taxon>Rubroshorea</taxon>
    </lineage>
</organism>
<proteinExistence type="predicted"/>
<comment type="caution">
    <text evidence="2">The sequence shown here is derived from an EMBL/GenBank/DDBJ whole genome shotgun (WGS) entry which is preliminary data.</text>
</comment>
<reference evidence="2 3" key="1">
    <citation type="journal article" date="2021" name="Commun. Biol.">
        <title>The genome of Shorea leprosula (Dipterocarpaceae) highlights the ecological relevance of drought in aseasonal tropical rainforests.</title>
        <authorList>
            <person name="Ng K.K.S."/>
            <person name="Kobayashi M.J."/>
            <person name="Fawcett J.A."/>
            <person name="Hatakeyama M."/>
            <person name="Paape T."/>
            <person name="Ng C.H."/>
            <person name="Ang C.C."/>
            <person name="Tnah L.H."/>
            <person name="Lee C.T."/>
            <person name="Nishiyama T."/>
            <person name="Sese J."/>
            <person name="O'Brien M.J."/>
            <person name="Copetti D."/>
            <person name="Mohd Noor M.I."/>
            <person name="Ong R.C."/>
            <person name="Putra M."/>
            <person name="Sireger I.Z."/>
            <person name="Indrioko S."/>
            <person name="Kosugi Y."/>
            <person name="Izuno A."/>
            <person name="Isagi Y."/>
            <person name="Lee S.L."/>
            <person name="Shimizu K.K."/>
        </authorList>
    </citation>
    <scope>NUCLEOTIDE SEQUENCE [LARGE SCALE GENOMIC DNA]</scope>
    <source>
        <strain evidence="2">214</strain>
    </source>
</reference>
<accession>A0AAV5LAY8</accession>
<name>A0AAV5LAY8_9ROSI</name>
<evidence type="ECO:0000313" key="2">
    <source>
        <dbReference type="EMBL" id="GKV34405.1"/>
    </source>
</evidence>
<feature type="compositionally biased region" description="Low complexity" evidence="1">
    <location>
        <begin position="46"/>
        <end position="56"/>
    </location>
</feature>
<gene>
    <name evidence="2" type="ORF">SLEP1_g42780</name>
</gene>